<evidence type="ECO:0000313" key="1">
    <source>
        <dbReference type="EnsemblPlants" id="AVESA.00010b.r2.5DG0940370.1.CDS.1"/>
    </source>
</evidence>
<reference evidence="1" key="2">
    <citation type="submission" date="2025-09" db="UniProtKB">
        <authorList>
            <consortium name="EnsemblPlants"/>
        </authorList>
    </citation>
    <scope>IDENTIFICATION</scope>
</reference>
<dbReference type="Proteomes" id="UP001732700">
    <property type="component" value="Chromosome 5D"/>
</dbReference>
<organism evidence="1 2">
    <name type="scientific">Avena sativa</name>
    <name type="common">Oat</name>
    <dbReference type="NCBI Taxonomy" id="4498"/>
    <lineage>
        <taxon>Eukaryota</taxon>
        <taxon>Viridiplantae</taxon>
        <taxon>Streptophyta</taxon>
        <taxon>Embryophyta</taxon>
        <taxon>Tracheophyta</taxon>
        <taxon>Spermatophyta</taxon>
        <taxon>Magnoliopsida</taxon>
        <taxon>Liliopsida</taxon>
        <taxon>Poales</taxon>
        <taxon>Poaceae</taxon>
        <taxon>BOP clade</taxon>
        <taxon>Pooideae</taxon>
        <taxon>Poodae</taxon>
        <taxon>Poeae</taxon>
        <taxon>Poeae Chloroplast Group 1 (Aveneae type)</taxon>
        <taxon>Aveninae</taxon>
        <taxon>Avena</taxon>
    </lineage>
</organism>
<dbReference type="EnsemblPlants" id="AVESA.00010b.r2.5DG0940370.1">
    <property type="protein sequence ID" value="AVESA.00010b.r2.5DG0940370.1.CDS.1"/>
    <property type="gene ID" value="AVESA.00010b.r2.5DG0940370"/>
</dbReference>
<protein>
    <submittedName>
        <fullName evidence="1">Uncharacterized protein</fullName>
    </submittedName>
</protein>
<name>A0ACD5Y4G7_AVESA</name>
<accession>A0ACD5Y4G7</accession>
<reference evidence="1" key="1">
    <citation type="submission" date="2021-05" db="EMBL/GenBank/DDBJ databases">
        <authorList>
            <person name="Scholz U."/>
            <person name="Mascher M."/>
            <person name="Fiebig A."/>
        </authorList>
    </citation>
    <scope>NUCLEOTIDE SEQUENCE [LARGE SCALE GENOMIC DNA]</scope>
</reference>
<evidence type="ECO:0000313" key="2">
    <source>
        <dbReference type="Proteomes" id="UP001732700"/>
    </source>
</evidence>
<proteinExistence type="predicted"/>
<keyword evidence="2" id="KW-1185">Reference proteome</keyword>
<sequence length="77" mass="8174">MKTVQVLACVLLVITSSAASPARKLAGDDGQQTGEAQTKMEVIDGRPSSGYGEHVCPRSQYPGCSQRLENVTSNHRG</sequence>